<evidence type="ECO:0000313" key="10">
    <source>
        <dbReference type="EMBL" id="GBG84535.1"/>
    </source>
</evidence>
<dbReference type="PANTHER" id="PTHR22930">
    <property type="match status" value="1"/>
</dbReference>
<proteinExistence type="inferred from homology"/>
<dbReference type="PANTHER" id="PTHR22930:SF85">
    <property type="entry name" value="GH03217P-RELATED"/>
    <property type="match status" value="1"/>
</dbReference>
<keyword evidence="4" id="KW-0540">Nuclease</keyword>
<evidence type="ECO:0000256" key="8">
    <source>
        <dbReference type="SAM" id="MobiDB-lite"/>
    </source>
</evidence>
<evidence type="ECO:0000256" key="6">
    <source>
        <dbReference type="ARBA" id="ARBA00022801"/>
    </source>
</evidence>
<keyword evidence="6" id="KW-0378">Hydrolase</keyword>
<evidence type="ECO:0000256" key="4">
    <source>
        <dbReference type="ARBA" id="ARBA00022722"/>
    </source>
</evidence>
<evidence type="ECO:0000256" key="2">
    <source>
        <dbReference type="ARBA" id="ARBA00004123"/>
    </source>
</evidence>
<dbReference type="InterPro" id="IPR027806">
    <property type="entry name" value="HARBI1_dom"/>
</dbReference>
<comment type="cofactor">
    <cofactor evidence="1">
        <name>a divalent metal cation</name>
        <dbReference type="ChEBI" id="CHEBI:60240"/>
    </cofactor>
</comment>
<evidence type="ECO:0000256" key="7">
    <source>
        <dbReference type="ARBA" id="ARBA00023242"/>
    </source>
</evidence>
<keyword evidence="11" id="KW-1185">Reference proteome</keyword>
<name>A0A388LQL2_CHABU</name>
<dbReference type="Pfam" id="PF13359">
    <property type="entry name" value="DDE_Tnp_4"/>
    <property type="match status" value="1"/>
</dbReference>
<dbReference type="GO" id="GO:0016787">
    <property type="term" value="F:hydrolase activity"/>
    <property type="evidence" value="ECO:0007669"/>
    <property type="project" value="UniProtKB-KW"/>
</dbReference>
<dbReference type="InterPro" id="IPR045249">
    <property type="entry name" value="HARBI1-like"/>
</dbReference>
<dbReference type="AlphaFoldDB" id="A0A388LQL2"/>
<feature type="compositionally biased region" description="Acidic residues" evidence="8">
    <location>
        <begin position="281"/>
        <end position="298"/>
    </location>
</feature>
<dbReference type="GO" id="GO:0046872">
    <property type="term" value="F:metal ion binding"/>
    <property type="evidence" value="ECO:0007669"/>
    <property type="project" value="UniProtKB-KW"/>
</dbReference>
<comment type="subcellular location">
    <subcellularLocation>
        <location evidence="2">Nucleus</location>
    </subcellularLocation>
</comment>
<organism evidence="10 11">
    <name type="scientific">Chara braunii</name>
    <name type="common">Braun's stonewort</name>
    <dbReference type="NCBI Taxonomy" id="69332"/>
    <lineage>
        <taxon>Eukaryota</taxon>
        <taxon>Viridiplantae</taxon>
        <taxon>Streptophyta</taxon>
        <taxon>Charophyceae</taxon>
        <taxon>Charales</taxon>
        <taxon>Characeae</taxon>
        <taxon>Chara</taxon>
    </lineage>
</organism>
<evidence type="ECO:0000313" key="11">
    <source>
        <dbReference type="Proteomes" id="UP000265515"/>
    </source>
</evidence>
<evidence type="ECO:0000256" key="5">
    <source>
        <dbReference type="ARBA" id="ARBA00022723"/>
    </source>
</evidence>
<dbReference type="Gramene" id="GBG84535">
    <property type="protein sequence ID" value="GBG84535"/>
    <property type="gene ID" value="CBR_g38817"/>
</dbReference>
<gene>
    <name evidence="10" type="ORF">CBR_g38817</name>
</gene>
<feature type="region of interest" description="Disordered" evidence="8">
    <location>
        <begin position="281"/>
        <end position="333"/>
    </location>
</feature>
<protein>
    <recommendedName>
        <fullName evidence="9">DDE Tnp4 domain-containing protein</fullName>
    </recommendedName>
</protein>
<keyword evidence="5" id="KW-0479">Metal-binding</keyword>
<reference evidence="10 11" key="1">
    <citation type="journal article" date="2018" name="Cell">
        <title>The Chara Genome: Secondary Complexity and Implications for Plant Terrestrialization.</title>
        <authorList>
            <person name="Nishiyama T."/>
            <person name="Sakayama H."/>
            <person name="Vries J.D."/>
            <person name="Buschmann H."/>
            <person name="Saint-Marcoux D."/>
            <person name="Ullrich K.K."/>
            <person name="Haas F.B."/>
            <person name="Vanderstraeten L."/>
            <person name="Becker D."/>
            <person name="Lang D."/>
            <person name="Vosolsobe S."/>
            <person name="Rombauts S."/>
            <person name="Wilhelmsson P.K.I."/>
            <person name="Janitza P."/>
            <person name="Kern R."/>
            <person name="Heyl A."/>
            <person name="Rumpler F."/>
            <person name="Villalobos L.I.A.C."/>
            <person name="Clay J.M."/>
            <person name="Skokan R."/>
            <person name="Toyoda A."/>
            <person name="Suzuki Y."/>
            <person name="Kagoshima H."/>
            <person name="Schijlen E."/>
            <person name="Tajeshwar N."/>
            <person name="Catarino B."/>
            <person name="Hetherington A.J."/>
            <person name="Saltykova A."/>
            <person name="Bonnot C."/>
            <person name="Breuninger H."/>
            <person name="Symeonidi A."/>
            <person name="Radhakrishnan G.V."/>
            <person name="Van Nieuwerburgh F."/>
            <person name="Deforce D."/>
            <person name="Chang C."/>
            <person name="Karol K.G."/>
            <person name="Hedrich R."/>
            <person name="Ulvskov P."/>
            <person name="Glockner G."/>
            <person name="Delwiche C.F."/>
            <person name="Petrasek J."/>
            <person name="Van de Peer Y."/>
            <person name="Friml J."/>
            <person name="Beilby M."/>
            <person name="Dolan L."/>
            <person name="Kohara Y."/>
            <person name="Sugano S."/>
            <person name="Fujiyama A."/>
            <person name="Delaux P.-M."/>
            <person name="Quint M."/>
            <person name="TheiBen G."/>
            <person name="Hagemann M."/>
            <person name="Harholt J."/>
            <person name="Dunand C."/>
            <person name="Zachgo S."/>
            <person name="Langdale J."/>
            <person name="Maumus F."/>
            <person name="Straeten D.V.D."/>
            <person name="Gould S.B."/>
            <person name="Rensing S.A."/>
        </authorList>
    </citation>
    <scope>NUCLEOTIDE SEQUENCE [LARGE SCALE GENOMIC DNA]</scope>
    <source>
        <strain evidence="10 11">S276</strain>
    </source>
</reference>
<comment type="similarity">
    <text evidence="3">Belongs to the HARBI1 family.</text>
</comment>
<dbReference type="GO" id="GO:0005634">
    <property type="term" value="C:nucleus"/>
    <property type="evidence" value="ECO:0007669"/>
    <property type="project" value="UniProtKB-SubCell"/>
</dbReference>
<sequence length="360" mass="40096">MGSHVGMQSHIGTGRTRRGNGVGIERSNEGEGVARPDVVAHWDSEEGQRLVEQEECRSHGRDPGCFSCPHVRAIGWAAGRRLQEVLDGFERKGFPGCVGAIDGTHIYVKKPSGERAECYYDRTGQFSVQAQVVCDNECHISSVYVGCPGSLHDSRALRLSPLYAMAREGRGLFGTGSVVLRDERTVGRYLLGDAGYPLLPWIMIPGWRGTRTEQQRMYNDCHTSARSCIEGTFGRLKAVWRHFIRQQICNMKTLCKDFMAICILHNIMVDHRVVIDPDDLSDDSDDDLSDDNDDDLSDADSRPRRRRRVAVSDEVPQAPDQENDPTYGSDLGKDIRNSLVTHVCHHARVHGAPQPSPWGS</sequence>
<feature type="domain" description="DDE Tnp4" evidence="9">
    <location>
        <begin position="101"/>
        <end position="266"/>
    </location>
</feature>
<feature type="compositionally biased region" description="Basic and acidic residues" evidence="8">
    <location>
        <begin position="26"/>
        <end position="35"/>
    </location>
</feature>
<dbReference type="Proteomes" id="UP000265515">
    <property type="component" value="Unassembled WGS sequence"/>
</dbReference>
<evidence type="ECO:0000256" key="1">
    <source>
        <dbReference type="ARBA" id="ARBA00001968"/>
    </source>
</evidence>
<feature type="region of interest" description="Disordered" evidence="8">
    <location>
        <begin position="1"/>
        <end position="35"/>
    </location>
</feature>
<dbReference type="EMBL" id="BFEA01000480">
    <property type="protein sequence ID" value="GBG84535.1"/>
    <property type="molecule type" value="Genomic_DNA"/>
</dbReference>
<evidence type="ECO:0000259" key="9">
    <source>
        <dbReference type="Pfam" id="PF13359"/>
    </source>
</evidence>
<dbReference type="OrthoDB" id="2668416at2759"/>
<keyword evidence="7" id="KW-0539">Nucleus</keyword>
<dbReference type="GO" id="GO:0004518">
    <property type="term" value="F:nuclease activity"/>
    <property type="evidence" value="ECO:0007669"/>
    <property type="project" value="UniProtKB-KW"/>
</dbReference>
<evidence type="ECO:0000256" key="3">
    <source>
        <dbReference type="ARBA" id="ARBA00006958"/>
    </source>
</evidence>
<comment type="caution">
    <text evidence="10">The sequence shown here is derived from an EMBL/GenBank/DDBJ whole genome shotgun (WGS) entry which is preliminary data.</text>
</comment>
<accession>A0A388LQL2</accession>